<evidence type="ECO:0000313" key="3">
    <source>
        <dbReference type="EMBL" id="MBD8503468.1"/>
    </source>
</evidence>
<dbReference type="PROSITE" id="PS50885">
    <property type="entry name" value="HAMP"/>
    <property type="match status" value="1"/>
</dbReference>
<dbReference type="SMART" id="SM00471">
    <property type="entry name" value="HDc"/>
    <property type="match status" value="1"/>
</dbReference>
<evidence type="ECO:0000259" key="2">
    <source>
        <dbReference type="PROSITE" id="PS51832"/>
    </source>
</evidence>
<comment type="caution">
    <text evidence="3">The sequence shown here is derived from an EMBL/GenBank/DDBJ whole genome shotgun (WGS) entry which is preliminary data.</text>
</comment>
<dbReference type="SUPFAM" id="SSF55781">
    <property type="entry name" value="GAF domain-like"/>
    <property type="match status" value="1"/>
</dbReference>
<dbReference type="Pfam" id="PF01590">
    <property type="entry name" value="GAF"/>
    <property type="match status" value="1"/>
</dbReference>
<keyword evidence="4" id="KW-1185">Reference proteome</keyword>
<dbReference type="InterPro" id="IPR003018">
    <property type="entry name" value="GAF"/>
</dbReference>
<dbReference type="PANTHER" id="PTHR43155:SF2">
    <property type="entry name" value="CYCLIC DI-GMP PHOSPHODIESTERASE PA4108"/>
    <property type="match status" value="1"/>
</dbReference>
<proteinExistence type="predicted"/>
<name>A0ABR9BBQ4_9RHOO</name>
<dbReference type="InterPro" id="IPR003607">
    <property type="entry name" value="HD/PDEase_dom"/>
</dbReference>
<dbReference type="EMBL" id="JACYTO010000002">
    <property type="protein sequence ID" value="MBD8503468.1"/>
    <property type="molecule type" value="Genomic_DNA"/>
</dbReference>
<dbReference type="Gene3D" id="3.30.450.40">
    <property type="match status" value="1"/>
</dbReference>
<dbReference type="PROSITE" id="PS51832">
    <property type="entry name" value="HD_GYP"/>
    <property type="match status" value="1"/>
</dbReference>
<gene>
    <name evidence="3" type="ORF">IFO67_11290</name>
</gene>
<dbReference type="SMART" id="SM00065">
    <property type="entry name" value="GAF"/>
    <property type="match status" value="1"/>
</dbReference>
<dbReference type="Proteomes" id="UP000603602">
    <property type="component" value="Unassembled WGS sequence"/>
</dbReference>
<evidence type="ECO:0000313" key="4">
    <source>
        <dbReference type="Proteomes" id="UP000603602"/>
    </source>
</evidence>
<dbReference type="SUPFAM" id="SSF109604">
    <property type="entry name" value="HD-domain/PDEase-like"/>
    <property type="match status" value="2"/>
</dbReference>
<dbReference type="InterPro" id="IPR003660">
    <property type="entry name" value="HAMP_dom"/>
</dbReference>
<feature type="domain" description="HAMP" evidence="1">
    <location>
        <begin position="3"/>
        <end position="56"/>
    </location>
</feature>
<dbReference type="InterPro" id="IPR029016">
    <property type="entry name" value="GAF-like_dom_sf"/>
</dbReference>
<dbReference type="InterPro" id="IPR037522">
    <property type="entry name" value="HD_GYP_dom"/>
</dbReference>
<dbReference type="Gene3D" id="1.10.3210.10">
    <property type="entry name" value="Hypothetical protein af1432"/>
    <property type="match status" value="2"/>
</dbReference>
<protein>
    <submittedName>
        <fullName evidence="3">GAF domain-containing protein</fullName>
    </submittedName>
</protein>
<organism evidence="3 4">
    <name type="scientific">Thauera sedimentorum</name>
    <dbReference type="NCBI Taxonomy" id="2767595"/>
    <lineage>
        <taxon>Bacteria</taxon>
        <taxon>Pseudomonadati</taxon>
        <taxon>Pseudomonadota</taxon>
        <taxon>Betaproteobacteria</taxon>
        <taxon>Rhodocyclales</taxon>
        <taxon>Zoogloeaceae</taxon>
        <taxon>Thauera</taxon>
    </lineage>
</organism>
<accession>A0ABR9BBQ4</accession>
<feature type="domain" description="HD-GYP" evidence="2">
    <location>
        <begin position="405"/>
        <end position="603"/>
    </location>
</feature>
<dbReference type="CDD" id="cd00077">
    <property type="entry name" value="HDc"/>
    <property type="match status" value="1"/>
</dbReference>
<reference evidence="4" key="1">
    <citation type="submission" date="2023-07" db="EMBL/GenBank/DDBJ databases">
        <title>Thauera sp. CAU 1555 isolated from sand of Yaerae Beach.</title>
        <authorList>
            <person name="Kim W."/>
        </authorList>
    </citation>
    <scope>NUCLEOTIDE SEQUENCE [LARGE SCALE GENOMIC DNA]</scope>
    <source>
        <strain evidence="4">CAU 1555</strain>
    </source>
</reference>
<dbReference type="PANTHER" id="PTHR43155">
    <property type="entry name" value="CYCLIC DI-GMP PHOSPHODIESTERASE PA4108-RELATED"/>
    <property type="match status" value="1"/>
</dbReference>
<evidence type="ECO:0000259" key="1">
    <source>
        <dbReference type="PROSITE" id="PS50885"/>
    </source>
</evidence>
<dbReference type="Pfam" id="PF13487">
    <property type="entry name" value="HD_5"/>
    <property type="match status" value="1"/>
</dbReference>
<sequence length="616" mass="69079">MSRRASRALANLASDSERVKAMDFSGEVRVDSMFYELDVLGEAHRTMKQSIRERTEALRQARDKLESLVEIGLALSSLRERDPLLRQILASATRLASAGRATLLLTTEADTLRPAADTDDMAQEAELALRAADGGASRSAHPAVRAVHERHTVCSDGMFADAGGRFRPSMLAVPLITASGEVLGVLQLADAHDPADGRAVPFDPEIIPFVEALAAQAALALDNQNLVEGQRVMLDAVIRLVAGAIDAKSAYTGGHCERVPELALMLAEAACAVDEGPLAGFRFRDEDEWREFRIGAWLHDCGKVTTPEYVVDKATKLETLYNRIHEIRMRFEVLLRDAEIARLRAVQEGADAAAAQAAFEARRAQLQEDFAFVAECNIGGEFMADEHIERLARIAGETWLRHFDDRLGLSHEELRRRDATELEDLPAAEALLADKPWHRVPRTEQQQYEARHGIRMKVPELLYDFGELHNLTIRRGTLSDEERFKINEHIIQTIIMLDQIPLPRQLRRVPEYAGTHHETLTGSGYPRGLTEEQLSVPARIMAVADIFEALTAADRPYKRAKTLSESVAILARFRDDRHIDADIFELFLRSGVYRRYAERFLRPEQIDELDIESYLR</sequence>